<evidence type="ECO:0000313" key="3">
    <source>
        <dbReference type="Proteomes" id="UP000193144"/>
    </source>
</evidence>
<protein>
    <submittedName>
        <fullName evidence="2">Uncharacterized protein</fullName>
    </submittedName>
</protein>
<reference evidence="2" key="1">
    <citation type="submission" date="2016-07" db="EMBL/GenBank/DDBJ databases">
        <title>Pervasive Adenine N6-methylation of Active Genes in Fungi.</title>
        <authorList>
            <consortium name="DOE Joint Genome Institute"/>
            <person name="Mondo S.J."/>
            <person name="Dannebaum R.O."/>
            <person name="Kuo R.C."/>
            <person name="Labutti K."/>
            <person name="Haridas S."/>
            <person name="Kuo A."/>
            <person name="Salamov A."/>
            <person name="Ahrendt S.R."/>
            <person name="Lipzen A."/>
            <person name="Sullivan W."/>
            <person name="Andreopoulos W.B."/>
            <person name="Clum A."/>
            <person name="Lindquist E."/>
            <person name="Daum C."/>
            <person name="Ramamoorthy G.K."/>
            <person name="Gryganskyi A."/>
            <person name="Culley D."/>
            <person name="Magnuson J.K."/>
            <person name="James T.Y."/>
            <person name="O'Malley M.A."/>
            <person name="Stajich J.E."/>
            <person name="Spatafora J.W."/>
            <person name="Visel A."/>
            <person name="Grigoriev I.V."/>
        </authorList>
    </citation>
    <scope>NUCLEOTIDE SEQUENCE [LARGE SCALE GENOMIC DNA]</scope>
    <source>
        <strain evidence="2">CBS 115471</strain>
    </source>
</reference>
<evidence type="ECO:0000256" key="1">
    <source>
        <dbReference type="SAM" id="MobiDB-lite"/>
    </source>
</evidence>
<feature type="region of interest" description="Disordered" evidence="1">
    <location>
        <begin position="30"/>
        <end position="49"/>
    </location>
</feature>
<dbReference type="Proteomes" id="UP000193144">
    <property type="component" value="Unassembled WGS sequence"/>
</dbReference>
<accession>A0A1Y1YZ74</accession>
<evidence type="ECO:0000313" key="2">
    <source>
        <dbReference type="EMBL" id="ORY03321.1"/>
    </source>
</evidence>
<comment type="caution">
    <text evidence="2">The sequence shown here is derived from an EMBL/GenBank/DDBJ whole genome shotgun (WGS) entry which is preliminary data.</text>
</comment>
<gene>
    <name evidence="2" type="ORF">BCR34DRAFT_71641</name>
</gene>
<organism evidence="2 3">
    <name type="scientific">Clohesyomyces aquaticus</name>
    <dbReference type="NCBI Taxonomy" id="1231657"/>
    <lineage>
        <taxon>Eukaryota</taxon>
        <taxon>Fungi</taxon>
        <taxon>Dikarya</taxon>
        <taxon>Ascomycota</taxon>
        <taxon>Pezizomycotina</taxon>
        <taxon>Dothideomycetes</taxon>
        <taxon>Pleosporomycetidae</taxon>
        <taxon>Pleosporales</taxon>
        <taxon>Lindgomycetaceae</taxon>
        <taxon>Clohesyomyces</taxon>
    </lineage>
</organism>
<keyword evidence="3" id="KW-1185">Reference proteome</keyword>
<dbReference type="EMBL" id="MCFA01000148">
    <property type="protein sequence ID" value="ORY03321.1"/>
    <property type="molecule type" value="Genomic_DNA"/>
</dbReference>
<proteinExistence type="predicted"/>
<sequence>MESAGMRGSCSGGWGSSTVHMAPAIVTPRAASRQLGSRPPTSSCGRPSPLIHHLRPIAKHIVYNGSGYRAAQEIEFRRHLSHCDKHHQARRLVLRTAWRTALQRPGHSRCLCEAHRHDSHHSWQSHRNSAAIAHRRPKLTPFSLMHLHLISRQG</sequence>
<dbReference type="AlphaFoldDB" id="A0A1Y1YZ74"/>
<name>A0A1Y1YZ74_9PLEO</name>